<proteinExistence type="predicted"/>
<feature type="transmembrane region" description="Helical" evidence="2">
    <location>
        <begin position="12"/>
        <end position="33"/>
    </location>
</feature>
<feature type="compositionally biased region" description="Low complexity" evidence="1">
    <location>
        <begin position="295"/>
        <end position="308"/>
    </location>
</feature>
<dbReference type="STRING" id="1280954.HPO_12733"/>
<dbReference type="PANTHER" id="PTHR36927:SF3">
    <property type="entry name" value="GLUCANS BIOSYNTHESIS PROTEIN C"/>
    <property type="match status" value="1"/>
</dbReference>
<accession>A0A062V781</accession>
<keyword evidence="4" id="KW-0808">Transferase</keyword>
<feature type="compositionally biased region" description="Basic residues" evidence="1">
    <location>
        <begin position="309"/>
        <end position="325"/>
    </location>
</feature>
<protein>
    <submittedName>
        <fullName evidence="4">Acyltransferase family protein</fullName>
    </submittedName>
</protein>
<reference evidence="4 5" key="1">
    <citation type="journal article" date="2014" name="Antonie Van Leeuwenhoek">
        <title>Hyphomonas beringensis sp. nov. and Hyphomonas chukchiensis sp. nov., isolated from surface seawater of the Bering Sea and Chukchi Sea.</title>
        <authorList>
            <person name="Li C."/>
            <person name="Lai Q."/>
            <person name="Li G."/>
            <person name="Dong C."/>
            <person name="Wang J."/>
            <person name="Liao Y."/>
            <person name="Shao Z."/>
        </authorList>
    </citation>
    <scope>NUCLEOTIDE SEQUENCE [LARGE SCALE GENOMIC DNA]</scope>
    <source>
        <strain evidence="4 5">PS728</strain>
    </source>
</reference>
<sequence length="325" mass="36694">MTQRRYDLDWLRIAAFAILILYHCGMFYVSWGWHVKSSHAGPLIEPLMQLANPWRLTLLFLISGAATRFMADKMAAGSFLKARMGRLWPPLILAVLIIVPPQTYYEVLEHVQENGLPQDVWLGDFYRRYITASGNWCDAEGCIVTPTYNHMWFVAYLILYTLALIPLLPLLRRIPARAVTWLLAGPGIFLAPWALLFATRVFLFPLFGESHDFRQDWYLHTLYFGVFLLGFGTAKHQPSLTRRCACAGPCWRSPWRPGPGFRSITAPIRPAMPRRPKPCAFSPAASAKHRPGPPSSASSASSTITSGRGTRRSGARSRRRSFPST</sequence>
<feature type="transmembrane region" description="Helical" evidence="2">
    <location>
        <begin position="178"/>
        <end position="197"/>
    </location>
</feature>
<dbReference type="InterPro" id="IPR002656">
    <property type="entry name" value="Acyl_transf_3_dom"/>
</dbReference>
<evidence type="ECO:0000256" key="1">
    <source>
        <dbReference type="SAM" id="MobiDB-lite"/>
    </source>
</evidence>
<dbReference type="Proteomes" id="UP000027100">
    <property type="component" value="Unassembled WGS sequence"/>
</dbReference>
<feature type="transmembrane region" description="Helical" evidence="2">
    <location>
        <begin position="153"/>
        <end position="171"/>
    </location>
</feature>
<dbReference type="eggNOG" id="COG1835">
    <property type="taxonomic scope" value="Bacteria"/>
</dbReference>
<organism evidence="4 5">
    <name type="scientific">Hyphomonas polymorpha PS728</name>
    <dbReference type="NCBI Taxonomy" id="1280954"/>
    <lineage>
        <taxon>Bacteria</taxon>
        <taxon>Pseudomonadati</taxon>
        <taxon>Pseudomonadota</taxon>
        <taxon>Alphaproteobacteria</taxon>
        <taxon>Hyphomonadales</taxon>
        <taxon>Hyphomonadaceae</taxon>
        <taxon>Hyphomonas</taxon>
    </lineage>
</organism>
<keyword evidence="5" id="KW-1185">Reference proteome</keyword>
<keyword evidence="2" id="KW-0812">Transmembrane</keyword>
<dbReference type="EMBL" id="ARYM01000014">
    <property type="protein sequence ID" value="KCZ97931.1"/>
    <property type="molecule type" value="Genomic_DNA"/>
</dbReference>
<gene>
    <name evidence="4" type="ORF">HPO_12733</name>
</gene>
<dbReference type="PANTHER" id="PTHR36927">
    <property type="entry name" value="BLR4337 PROTEIN"/>
    <property type="match status" value="1"/>
</dbReference>
<dbReference type="Pfam" id="PF01757">
    <property type="entry name" value="Acyl_transf_3"/>
    <property type="match status" value="1"/>
</dbReference>
<dbReference type="GO" id="GO:0016747">
    <property type="term" value="F:acyltransferase activity, transferring groups other than amino-acyl groups"/>
    <property type="evidence" value="ECO:0007669"/>
    <property type="project" value="InterPro"/>
</dbReference>
<feature type="region of interest" description="Disordered" evidence="1">
    <location>
        <begin position="266"/>
        <end position="325"/>
    </location>
</feature>
<evidence type="ECO:0000256" key="2">
    <source>
        <dbReference type="SAM" id="Phobius"/>
    </source>
</evidence>
<name>A0A062V781_9PROT</name>
<evidence type="ECO:0000313" key="5">
    <source>
        <dbReference type="Proteomes" id="UP000027100"/>
    </source>
</evidence>
<dbReference type="InterPro" id="IPR050623">
    <property type="entry name" value="Glucan_succinyl_AcylTrfase"/>
</dbReference>
<dbReference type="PATRIC" id="fig|1280954.3.peg.2578"/>
<feature type="transmembrane region" description="Helical" evidence="2">
    <location>
        <begin position="53"/>
        <end position="71"/>
    </location>
</feature>
<evidence type="ECO:0000313" key="4">
    <source>
        <dbReference type="EMBL" id="KCZ97931.1"/>
    </source>
</evidence>
<keyword evidence="2" id="KW-1133">Transmembrane helix</keyword>
<keyword evidence="4" id="KW-0012">Acyltransferase</keyword>
<evidence type="ECO:0000259" key="3">
    <source>
        <dbReference type="Pfam" id="PF01757"/>
    </source>
</evidence>
<feature type="domain" description="Acyltransferase 3" evidence="3">
    <location>
        <begin position="6"/>
        <end position="240"/>
    </location>
</feature>
<feature type="transmembrane region" description="Helical" evidence="2">
    <location>
        <begin position="217"/>
        <end position="234"/>
    </location>
</feature>
<keyword evidence="2" id="KW-0472">Membrane</keyword>
<dbReference type="AlphaFoldDB" id="A0A062V781"/>
<feature type="transmembrane region" description="Helical" evidence="2">
    <location>
        <begin position="87"/>
        <end position="105"/>
    </location>
</feature>
<comment type="caution">
    <text evidence="4">The sequence shown here is derived from an EMBL/GenBank/DDBJ whole genome shotgun (WGS) entry which is preliminary data.</text>
</comment>